<proteinExistence type="predicted"/>
<organism evidence="1">
    <name type="scientific">uncultured Segetibacter sp</name>
    <dbReference type="NCBI Taxonomy" id="481133"/>
    <lineage>
        <taxon>Bacteria</taxon>
        <taxon>Pseudomonadati</taxon>
        <taxon>Bacteroidota</taxon>
        <taxon>Chitinophagia</taxon>
        <taxon>Chitinophagales</taxon>
        <taxon>Chitinophagaceae</taxon>
        <taxon>Segetibacter</taxon>
        <taxon>environmental samples</taxon>
    </lineage>
</organism>
<feature type="non-terminal residue" evidence="1">
    <location>
        <position position="60"/>
    </location>
</feature>
<sequence>MLNQDCDKFGYQRVLEQKEYGKQSFIAFYIIAPPDTDDFFSKEKARKTLLCGLYNLGLSI</sequence>
<reference evidence="1" key="1">
    <citation type="submission" date="2020-02" db="EMBL/GenBank/DDBJ databases">
        <authorList>
            <person name="Meier V. D."/>
        </authorList>
    </citation>
    <scope>NUCLEOTIDE SEQUENCE</scope>
    <source>
        <strain evidence="1">AVDCRST_MAG96</strain>
    </source>
</reference>
<protein>
    <submittedName>
        <fullName evidence="1">Uncharacterized protein</fullName>
    </submittedName>
</protein>
<gene>
    <name evidence="1" type="ORF">AVDCRST_MAG96-3327</name>
</gene>
<evidence type="ECO:0000313" key="1">
    <source>
        <dbReference type="EMBL" id="CAA9527478.1"/>
    </source>
</evidence>
<accession>A0A6J4TNT8</accession>
<dbReference type="AlphaFoldDB" id="A0A6J4TNT8"/>
<dbReference type="EMBL" id="CADCVN010001300">
    <property type="protein sequence ID" value="CAA9527478.1"/>
    <property type="molecule type" value="Genomic_DNA"/>
</dbReference>
<name>A0A6J4TNT8_9BACT</name>